<feature type="compositionally biased region" description="Polar residues" evidence="1">
    <location>
        <begin position="192"/>
        <end position="223"/>
    </location>
</feature>
<dbReference type="OrthoDB" id="5400364at2759"/>
<feature type="region of interest" description="Disordered" evidence="1">
    <location>
        <begin position="15"/>
        <end position="50"/>
    </location>
</feature>
<proteinExistence type="predicted"/>
<name>A0A8H3PHY6_9LECA</name>
<feature type="compositionally biased region" description="Basic and acidic residues" evidence="1">
    <location>
        <begin position="377"/>
        <end position="389"/>
    </location>
</feature>
<evidence type="ECO:0000313" key="3">
    <source>
        <dbReference type="Proteomes" id="UP000664521"/>
    </source>
</evidence>
<reference evidence="2" key="1">
    <citation type="submission" date="2021-03" db="EMBL/GenBank/DDBJ databases">
        <authorList>
            <person name="Tagirdzhanova G."/>
        </authorList>
    </citation>
    <scope>NUCLEOTIDE SEQUENCE</scope>
</reference>
<feature type="compositionally biased region" description="Acidic residues" evidence="1">
    <location>
        <begin position="337"/>
        <end position="346"/>
    </location>
</feature>
<feature type="region of interest" description="Disordered" evidence="1">
    <location>
        <begin position="177"/>
        <end position="223"/>
    </location>
</feature>
<comment type="caution">
    <text evidence="2">The sequence shown here is derived from an EMBL/GenBank/DDBJ whole genome shotgun (WGS) entry which is preliminary data.</text>
</comment>
<dbReference type="AlphaFoldDB" id="A0A8H3PHY6"/>
<feature type="compositionally biased region" description="Polar residues" evidence="1">
    <location>
        <begin position="364"/>
        <end position="373"/>
    </location>
</feature>
<evidence type="ECO:0008006" key="4">
    <source>
        <dbReference type="Google" id="ProtNLM"/>
    </source>
</evidence>
<accession>A0A8H3PHY6</accession>
<feature type="compositionally biased region" description="Basic and acidic residues" evidence="1">
    <location>
        <begin position="271"/>
        <end position="297"/>
    </location>
</feature>
<dbReference type="EMBL" id="CAJPDS010000160">
    <property type="protein sequence ID" value="CAF9940699.1"/>
    <property type="molecule type" value="Genomic_DNA"/>
</dbReference>
<keyword evidence="3" id="KW-1185">Reference proteome</keyword>
<organism evidence="2 3">
    <name type="scientific">Heterodermia speciosa</name>
    <dbReference type="NCBI Taxonomy" id="116794"/>
    <lineage>
        <taxon>Eukaryota</taxon>
        <taxon>Fungi</taxon>
        <taxon>Dikarya</taxon>
        <taxon>Ascomycota</taxon>
        <taxon>Pezizomycotina</taxon>
        <taxon>Lecanoromycetes</taxon>
        <taxon>OSLEUM clade</taxon>
        <taxon>Lecanoromycetidae</taxon>
        <taxon>Caliciales</taxon>
        <taxon>Physciaceae</taxon>
        <taxon>Heterodermia</taxon>
    </lineage>
</organism>
<evidence type="ECO:0000313" key="2">
    <source>
        <dbReference type="EMBL" id="CAF9940699.1"/>
    </source>
</evidence>
<evidence type="ECO:0000256" key="1">
    <source>
        <dbReference type="SAM" id="MobiDB-lite"/>
    </source>
</evidence>
<feature type="region of interest" description="Disordered" evidence="1">
    <location>
        <begin position="254"/>
        <end position="390"/>
    </location>
</feature>
<gene>
    <name evidence="2" type="ORF">HETSPECPRED_002616</name>
</gene>
<dbReference type="Proteomes" id="UP000664521">
    <property type="component" value="Unassembled WGS sequence"/>
</dbReference>
<sequence length="451" mass="50607">MTTVDLNSIQFYQPPTEASLPRKRVSKASTAQSPAVPERENPPKALTPSDEWNTLWGARPIRFPNVTDSPFKNHLSSLREEASNLKETEADLGYFSNISCDISVLNHDATEDDNSLSLLEQLVSDGGKIAKSKQTGSNGEVEEERLQNKIQSDGGKVIDSEFRHGKDIDALLILDNDYSQDDDTDPARREAGSSNAIQSSCGLTSEEQDGSQTSLSTPSISMASSDTGHSIFFGKRVNHTTRVSTYDNSELLTANDRPICEPIDESPPPTKPDEDWRDRNEVEQHKEDDETDQETRENSLPLLRPTKKRHRPSAREKSFRKRGTKRHRFSSPFSSDLETDTGEESDYSIYTPSKGHDVFKIRPASSQSISLNGDASEDSKMETAGERSETAVIYEQQSWEGEIIDERDRKQGRGRPRKQYLVRWKPSWVDGGRLTASVSVQIWRERKASRG</sequence>
<protein>
    <recommendedName>
        <fullName evidence="4">Chromo domain-containing protein</fullName>
    </recommendedName>
</protein>
<feature type="compositionally biased region" description="Basic residues" evidence="1">
    <location>
        <begin position="305"/>
        <end position="329"/>
    </location>
</feature>
<feature type="region of interest" description="Disordered" evidence="1">
    <location>
        <begin position="129"/>
        <end position="152"/>
    </location>
</feature>